<organism evidence="2">
    <name type="scientific">Pararge aegeria</name>
    <name type="common">speckled wood butterfly</name>
    <dbReference type="NCBI Taxonomy" id="116150"/>
    <lineage>
        <taxon>Eukaryota</taxon>
        <taxon>Metazoa</taxon>
        <taxon>Ecdysozoa</taxon>
        <taxon>Arthropoda</taxon>
        <taxon>Hexapoda</taxon>
        <taxon>Insecta</taxon>
        <taxon>Pterygota</taxon>
        <taxon>Neoptera</taxon>
        <taxon>Endopterygota</taxon>
        <taxon>Lepidoptera</taxon>
        <taxon>Glossata</taxon>
        <taxon>Ditrysia</taxon>
        <taxon>Papilionoidea</taxon>
        <taxon>Nymphalidae</taxon>
        <taxon>Satyrinae</taxon>
        <taxon>Satyrini</taxon>
        <taxon>Parargina</taxon>
        <taxon>Pararge</taxon>
    </lineage>
</organism>
<evidence type="ECO:0000313" key="2">
    <source>
        <dbReference type="EMBL" id="JAA79903.1"/>
    </source>
</evidence>
<name>S4NW97_9NEOP</name>
<sequence>EHNNQDNACSDFSDTSDSENLNETDSAKVDLSNFDDLTDCNMRKDKMDEQTRTELSQAQSKINGKVYYTCKICGK</sequence>
<accession>S4NW97</accession>
<dbReference type="EMBL" id="GAIX01012657">
    <property type="protein sequence ID" value="JAA79903.1"/>
    <property type="molecule type" value="Transcribed_RNA"/>
</dbReference>
<evidence type="ECO:0000256" key="1">
    <source>
        <dbReference type="SAM" id="MobiDB-lite"/>
    </source>
</evidence>
<feature type="non-terminal residue" evidence="2">
    <location>
        <position position="75"/>
    </location>
</feature>
<protein>
    <submittedName>
        <fullName evidence="2">Uncharacterized protein</fullName>
    </submittedName>
</protein>
<feature type="non-terminal residue" evidence="2">
    <location>
        <position position="1"/>
    </location>
</feature>
<reference evidence="2" key="2">
    <citation type="submission" date="2013-05" db="EMBL/GenBank/DDBJ databases">
        <authorList>
            <person name="Carter J.-M."/>
            <person name="Baker S.C."/>
            <person name="Pink R."/>
            <person name="Carter D.R.F."/>
            <person name="Collins A."/>
            <person name="Tomlin J."/>
            <person name="Gibbs M."/>
            <person name="Breuker C.J."/>
        </authorList>
    </citation>
    <scope>NUCLEOTIDE SEQUENCE</scope>
    <source>
        <tissue evidence="2">Ovary</tissue>
    </source>
</reference>
<dbReference type="AlphaFoldDB" id="S4NW97"/>
<proteinExistence type="predicted"/>
<feature type="region of interest" description="Disordered" evidence="1">
    <location>
        <begin position="1"/>
        <end position="28"/>
    </location>
</feature>
<feature type="compositionally biased region" description="Polar residues" evidence="1">
    <location>
        <begin position="1"/>
        <end position="13"/>
    </location>
</feature>
<reference evidence="2" key="1">
    <citation type="journal article" date="2013" name="BMC Genomics">
        <title>Unscrambling butterfly oogenesis.</title>
        <authorList>
            <person name="Carter J.M."/>
            <person name="Baker S.C."/>
            <person name="Pink R."/>
            <person name="Carter D.R."/>
            <person name="Collins A."/>
            <person name="Tomlin J."/>
            <person name="Gibbs M."/>
            <person name="Breuker C.J."/>
        </authorList>
    </citation>
    <scope>NUCLEOTIDE SEQUENCE</scope>
    <source>
        <tissue evidence="2">Ovary</tissue>
    </source>
</reference>